<dbReference type="SUPFAM" id="SSF56672">
    <property type="entry name" value="DNA/RNA polymerases"/>
    <property type="match status" value="1"/>
</dbReference>
<dbReference type="GeneID" id="57090606"/>
<accession>A0A826HXR4</accession>
<evidence type="ECO:0000259" key="1">
    <source>
        <dbReference type="PROSITE" id="PS50878"/>
    </source>
</evidence>
<dbReference type="PROSITE" id="PS50878">
    <property type="entry name" value="RT_POL"/>
    <property type="match status" value="1"/>
</dbReference>
<proteinExistence type="predicted"/>
<organism evidence="2 3">
    <name type="scientific">Lacticaseibacillus paracasei subsp. paracasei 8700:2</name>
    <dbReference type="NCBI Taxonomy" id="537973"/>
    <lineage>
        <taxon>Bacteria</taxon>
        <taxon>Bacillati</taxon>
        <taxon>Bacillota</taxon>
        <taxon>Bacilli</taxon>
        <taxon>Lactobacillales</taxon>
        <taxon>Lactobacillaceae</taxon>
        <taxon>Lacticaseibacillus</taxon>
    </lineage>
</organism>
<dbReference type="PANTHER" id="PTHR34047:SF8">
    <property type="entry name" value="PROTEIN YKFC"/>
    <property type="match status" value="1"/>
</dbReference>
<evidence type="ECO:0000313" key="3">
    <source>
        <dbReference type="Proteomes" id="UP000015927"/>
    </source>
</evidence>
<dbReference type="EMBL" id="CP002391">
    <property type="protein sequence ID" value="EEQ66442.2"/>
    <property type="molecule type" value="Genomic_DNA"/>
</dbReference>
<dbReference type="RefSeq" id="WP_003566288.1">
    <property type="nucleotide sequence ID" value="NC_022112.1"/>
</dbReference>
<dbReference type="KEGG" id="lpi:LBPG_01891"/>
<dbReference type="AlphaFoldDB" id="A0A826HXR4"/>
<dbReference type="Proteomes" id="UP000015927">
    <property type="component" value="Chromosome"/>
</dbReference>
<dbReference type="Pfam" id="PF00078">
    <property type="entry name" value="RVT_1"/>
    <property type="match status" value="1"/>
</dbReference>
<feature type="domain" description="Reverse transcriptase" evidence="1">
    <location>
        <begin position="52"/>
        <end position="358"/>
    </location>
</feature>
<reference evidence="2 3" key="1">
    <citation type="submission" date="2010-12" db="EMBL/GenBank/DDBJ databases">
        <title>The Genome Sequence of Lactobacillus paracasei subsp. paracasei strain 8700:2.</title>
        <authorList>
            <consortium name="The Broad Institute Genome Sequencing Platform"/>
            <person name="Ward D."/>
            <person name="Earl A."/>
            <person name="Feldgarden M."/>
            <person name="Young S.K."/>
            <person name="Gargeya S."/>
            <person name="Zeng Q."/>
            <person name="Alvarado L."/>
            <person name="Berlin A."/>
            <person name="Bochicchio J."/>
            <person name="Chapman S.B."/>
            <person name="Chen Z."/>
            <person name="Freedman E."/>
            <person name="Gellesch M."/>
            <person name="Goldberg J."/>
            <person name="Griggs A."/>
            <person name="Gujja S."/>
            <person name="Heilman E."/>
            <person name="Heiman D."/>
            <person name="Howarth C."/>
            <person name="Mehta T."/>
            <person name="Neiman D."/>
            <person name="Pearson M."/>
            <person name="Roberts A."/>
            <person name="Saif S."/>
            <person name="Shea T."/>
            <person name="Shenoy N."/>
            <person name="Sisk P."/>
            <person name="Stolte C."/>
            <person name="Sykes S."/>
            <person name="White J."/>
            <person name="Yandava C."/>
            <person name="Saulnier D."/>
            <person name="Haas B."/>
            <person name="Nusbaum C."/>
            <person name="Birren B."/>
        </authorList>
    </citation>
    <scope>NUCLEOTIDE SEQUENCE [LARGE SCALE GENOMIC DNA]</scope>
    <source>
        <strain evidence="2 3">8700:2</strain>
    </source>
</reference>
<dbReference type="InterPro" id="IPR000477">
    <property type="entry name" value="RT_dom"/>
</dbReference>
<name>A0A826HXR4_LACPA</name>
<sequence>MGAKRKKRYIVRVGDFEVPLIKTDRSYPQFDNAILDLGRQTAKMKEMLERPELVTHHQFLPVVLREKIFLKMHFDDKAKRLKLDKKIRPIVEVAHSDSVIFSLYAAMLNKYYEQRVADIGIKEVATAYRRGRGSNIEASKEVIDQVFLTKQCWIIKSDFVGFFDNLNHQLIKQRVLDLAGGYKCKLPADWYAVLHALTKYRDIHADAIPDEMLSYAKKHNRYIQRVRDLDGAIKTGKIQVSKKHEIGIPQGTSMSAVLANVYMIPFDHAMKTLAQSYGGIYRRYSDDFVLLIPKAVSRSSIRTVIRDINVMAQRLSRLQLEKKKTKVLLYTKAKESVVKLSEELELSPSVFDYLGFVFDGRCVTIRAKGLFKFSHKSRHSVRQVAFGQNQLIKGNNMIYIPYQEAYHRLTGQYLNMSEEAQTFRGYASKADKIYKTNNPGYGVKIDDQARKVVKKSQLYLNERRKEYAQWR</sequence>
<dbReference type="InterPro" id="IPR051083">
    <property type="entry name" value="GrpII_Intron_Splice-Mob/Def"/>
</dbReference>
<dbReference type="PANTHER" id="PTHR34047">
    <property type="entry name" value="NUCLEAR INTRON MATURASE 1, MITOCHONDRIAL-RELATED"/>
    <property type="match status" value="1"/>
</dbReference>
<protein>
    <recommendedName>
        <fullName evidence="1">Reverse transcriptase domain-containing protein</fullName>
    </recommendedName>
</protein>
<evidence type="ECO:0000313" key="2">
    <source>
        <dbReference type="EMBL" id="EEQ66442.2"/>
    </source>
</evidence>
<gene>
    <name evidence="2" type="ORF">LBPG_01891</name>
</gene>
<dbReference type="CDD" id="cd01651">
    <property type="entry name" value="RT_G2_intron"/>
    <property type="match status" value="1"/>
</dbReference>
<dbReference type="InterPro" id="IPR043502">
    <property type="entry name" value="DNA/RNA_pol_sf"/>
</dbReference>